<keyword evidence="2" id="KW-1185">Reference proteome</keyword>
<accession>A0AAN8H2Z7</accession>
<evidence type="ECO:0000313" key="2">
    <source>
        <dbReference type="Proteomes" id="UP001335648"/>
    </source>
</evidence>
<reference evidence="1 2" key="1">
    <citation type="journal article" date="2023" name="Mol. Biol. Evol.">
        <title>Genomics of Secondarily Temperate Adaptation in the Only Non-Antarctic Icefish.</title>
        <authorList>
            <person name="Rivera-Colon A.G."/>
            <person name="Rayamajhi N."/>
            <person name="Minhas B.F."/>
            <person name="Madrigal G."/>
            <person name="Bilyk K.T."/>
            <person name="Yoon V."/>
            <person name="Hune M."/>
            <person name="Gregory S."/>
            <person name="Cheng C.H.C."/>
            <person name="Catchen J.M."/>
        </authorList>
    </citation>
    <scope>NUCLEOTIDE SEQUENCE [LARGE SCALE GENOMIC DNA]</scope>
    <source>
        <strain evidence="1">JC2023a</strain>
    </source>
</reference>
<proteinExistence type="predicted"/>
<sequence>MYALAYFVEENNYEALPTDWIENVEDSFKDDMEEVEYVVNWRKGKSGKIIRCPATILAANVDRLKMVELADGETERKGKEGET</sequence>
<dbReference type="Proteomes" id="UP001335648">
    <property type="component" value="Unassembled WGS sequence"/>
</dbReference>
<comment type="caution">
    <text evidence="1">The sequence shown here is derived from an EMBL/GenBank/DDBJ whole genome shotgun (WGS) entry which is preliminary data.</text>
</comment>
<dbReference type="EMBL" id="JAULUE010002053">
    <property type="protein sequence ID" value="KAK5897594.1"/>
    <property type="molecule type" value="Genomic_DNA"/>
</dbReference>
<protein>
    <submittedName>
        <fullName evidence="1">Uncharacterized protein</fullName>
    </submittedName>
</protein>
<name>A0AAN8H2Z7_9TELE</name>
<dbReference type="AlphaFoldDB" id="A0AAN8H2Z7"/>
<organism evidence="1 2">
    <name type="scientific">Champsocephalus esox</name>
    <name type="common">pike icefish</name>
    <dbReference type="NCBI Taxonomy" id="159716"/>
    <lineage>
        <taxon>Eukaryota</taxon>
        <taxon>Metazoa</taxon>
        <taxon>Chordata</taxon>
        <taxon>Craniata</taxon>
        <taxon>Vertebrata</taxon>
        <taxon>Euteleostomi</taxon>
        <taxon>Actinopterygii</taxon>
        <taxon>Neopterygii</taxon>
        <taxon>Teleostei</taxon>
        <taxon>Neoteleostei</taxon>
        <taxon>Acanthomorphata</taxon>
        <taxon>Eupercaria</taxon>
        <taxon>Perciformes</taxon>
        <taxon>Notothenioidei</taxon>
        <taxon>Channichthyidae</taxon>
        <taxon>Champsocephalus</taxon>
    </lineage>
</organism>
<evidence type="ECO:0000313" key="1">
    <source>
        <dbReference type="EMBL" id="KAK5897594.1"/>
    </source>
</evidence>
<gene>
    <name evidence="1" type="ORF">CesoFtcFv8_010643</name>
</gene>